<sequence>MLWDYDFRLISRLPCTANAAARHNGNAVHHLRQPSLDSFQKSFKQLREREDTHMRACEFHIAALPLPAIQAAQRACFAAFSKTKAKTTTKTV</sequence>
<dbReference type="AlphaFoldDB" id="A0A0T7FT23"/>
<dbReference type="RefSeq" id="WP_172745630.1">
    <property type="nucleotide sequence ID" value="NZ_CCRH01000012.1"/>
</dbReference>
<organism evidence="1 2">
    <name type="scientific">Neorhizobium galegae bv. officinalis</name>
    <dbReference type="NCBI Taxonomy" id="323656"/>
    <lineage>
        <taxon>Bacteria</taxon>
        <taxon>Pseudomonadati</taxon>
        <taxon>Pseudomonadota</taxon>
        <taxon>Alphaproteobacteria</taxon>
        <taxon>Hyphomicrobiales</taxon>
        <taxon>Rhizobiaceae</taxon>
        <taxon>Rhizobium/Agrobacterium group</taxon>
        <taxon>Neorhizobium</taxon>
    </lineage>
</organism>
<evidence type="ECO:0000313" key="2">
    <source>
        <dbReference type="Proteomes" id="UP000046176"/>
    </source>
</evidence>
<dbReference type="EMBL" id="CCRH01000012">
    <property type="protein sequence ID" value="CDZ38103.1"/>
    <property type="molecule type" value="Genomic_DNA"/>
</dbReference>
<dbReference type="Proteomes" id="UP000046176">
    <property type="component" value="Unassembled WGS sequence"/>
</dbReference>
<evidence type="ECO:0000313" key="1">
    <source>
        <dbReference type="EMBL" id="CDZ38103.1"/>
    </source>
</evidence>
<proteinExistence type="predicted"/>
<reference evidence="1 2" key="1">
    <citation type="submission" date="2014-08" db="EMBL/GenBank/DDBJ databases">
        <authorList>
            <person name="Chen Y.-H."/>
        </authorList>
    </citation>
    <scope>NUCLEOTIDE SEQUENCE [LARGE SCALE GENOMIC DNA]</scope>
</reference>
<protein>
    <submittedName>
        <fullName evidence="1">Uncharacterized protein</fullName>
    </submittedName>
</protein>
<gene>
    <name evidence="1" type="ORF">NGAL_HAMBI1145_42080</name>
</gene>
<accession>A0A0T7FT23</accession>
<name>A0A0T7FT23_NEOGA</name>